<dbReference type="GO" id="GO:0034194">
    <property type="term" value="P:D-galactonate catabolic process"/>
    <property type="evidence" value="ECO:0007669"/>
    <property type="project" value="InterPro"/>
</dbReference>
<organism evidence="1 2">
    <name type="scientific">Planococcus massiliensis</name>
    <dbReference type="NCBI Taxonomy" id="1499687"/>
    <lineage>
        <taxon>Bacteria</taxon>
        <taxon>Bacillati</taxon>
        <taxon>Bacillota</taxon>
        <taxon>Bacilli</taxon>
        <taxon>Bacillales</taxon>
        <taxon>Caryophanaceae</taxon>
        <taxon>Planococcus</taxon>
    </lineage>
</organism>
<dbReference type="Gene3D" id="3.30.420.310">
    <property type="entry name" value="2-keto-3-deoxy-galactonokinase, C-terminal domain"/>
    <property type="match status" value="1"/>
</dbReference>
<dbReference type="RefSeq" id="WP_052650811.1">
    <property type="nucleotide sequence ID" value="NZ_CCXS01000001.1"/>
</dbReference>
<dbReference type="AlphaFoldDB" id="A0A098ELD4"/>
<dbReference type="Pfam" id="PF05035">
    <property type="entry name" value="DGOK"/>
    <property type="match status" value="1"/>
</dbReference>
<gene>
    <name evidence="1" type="ORF">BN1080_01001</name>
</gene>
<keyword evidence="1" id="KW-0808">Transferase</keyword>
<keyword evidence="1" id="KW-0418">Kinase</keyword>
<name>A0A098ELD4_9BACL</name>
<dbReference type="OrthoDB" id="256574at2"/>
<keyword evidence="2" id="KW-1185">Reference proteome</keyword>
<dbReference type="InterPro" id="IPR042258">
    <property type="entry name" value="DGOK_N"/>
</dbReference>
<proteinExistence type="predicted"/>
<sequence>MKTILIDSGTTNSRLRLVDRGSSEILDQLKINIGVRNTAIDGHNEQLKSGLKDAIEKILERNSLASKDIRYMVASGMITSDLGVHEVPHITSPASFDDFARKSVVIKLEEFLSIPCIFVPGMKNNTEDISDSLVFINDYDVMRGEEVETIGLLKQIEVQGNGIMVLPGSHTKYVAVDNQKNLQSCLSTLGGEILHAIQKETILSKSLTTSLVEEIDIEMLEKGYEASKKYGFTRSFYHIRLLQMFSTLNENQRANYFVGAVIHDDIKALMQTTEHNEVDWVIVGGSDPLRKAFVHLLKYLGNGWRIIEANDQQVAASMVFGAQEVASVYLTGNELNVSDY</sequence>
<dbReference type="EMBL" id="CCXS01000001">
    <property type="protein sequence ID" value="CEG22081.1"/>
    <property type="molecule type" value="Genomic_DNA"/>
</dbReference>
<reference evidence="1 2" key="1">
    <citation type="submission" date="2014-09" db="EMBL/GenBank/DDBJ databases">
        <authorList>
            <person name="Urmite Genomes Urmite Genomes"/>
        </authorList>
    </citation>
    <scope>NUCLEOTIDE SEQUENCE [LARGE SCALE GENOMIC DNA]</scope>
    <source>
        <strain evidence="1 2">ES2</strain>
    </source>
</reference>
<dbReference type="InterPro" id="IPR042257">
    <property type="entry name" value="DGOK_C"/>
</dbReference>
<dbReference type="GO" id="GO:0008671">
    <property type="term" value="F:2-dehydro-3-deoxygalactonokinase activity"/>
    <property type="evidence" value="ECO:0007669"/>
    <property type="project" value="InterPro"/>
</dbReference>
<dbReference type="Gene3D" id="3.30.420.300">
    <property type="entry name" value="2-keto-3-deoxy-galactonokinase, substrate binding domain"/>
    <property type="match status" value="1"/>
</dbReference>
<evidence type="ECO:0000313" key="1">
    <source>
        <dbReference type="EMBL" id="CEG22081.1"/>
    </source>
</evidence>
<evidence type="ECO:0000313" key="2">
    <source>
        <dbReference type="Proteomes" id="UP000043699"/>
    </source>
</evidence>
<protein>
    <submittedName>
        <fullName evidence="1">2-keto-3-deoxy-galactonokinase</fullName>
    </submittedName>
</protein>
<accession>A0A098ELD4</accession>
<dbReference type="CDD" id="cd24012">
    <property type="entry name" value="ASKHA_NBD_KDGal-kinase"/>
    <property type="match status" value="1"/>
</dbReference>
<dbReference type="Proteomes" id="UP000043699">
    <property type="component" value="Unassembled WGS sequence"/>
</dbReference>
<dbReference type="InterPro" id="IPR007729">
    <property type="entry name" value="DGOK"/>
</dbReference>
<dbReference type="STRING" id="1499687.BN1080_01001"/>